<dbReference type="InterPro" id="IPR015943">
    <property type="entry name" value="WD40/YVTN_repeat-like_dom_sf"/>
</dbReference>
<dbReference type="InterPro" id="IPR026341">
    <property type="entry name" value="T9SS_type_B"/>
</dbReference>
<proteinExistence type="predicted"/>
<dbReference type="Proteomes" id="UP000198510">
    <property type="component" value="Unassembled WGS sequence"/>
</dbReference>
<accession>A0A1G9LLB1</accession>
<name>A0A1G9LLB1_9BACT</name>
<evidence type="ECO:0000313" key="2">
    <source>
        <dbReference type="Proteomes" id="UP000198510"/>
    </source>
</evidence>
<dbReference type="NCBIfam" id="TIGR04131">
    <property type="entry name" value="Bac_Flav_CTERM"/>
    <property type="match status" value="1"/>
</dbReference>
<protein>
    <submittedName>
        <fullName evidence="1">Gliding motility-associated C-terminal domain-containing protein</fullName>
    </submittedName>
</protein>
<dbReference type="AlphaFoldDB" id="A0A1G9LLB1"/>
<dbReference type="SUPFAM" id="SSF75011">
    <property type="entry name" value="3-carboxy-cis,cis-mucoante lactonizing enzyme"/>
    <property type="match status" value="1"/>
</dbReference>
<dbReference type="Gene3D" id="2.130.10.10">
    <property type="entry name" value="YVTN repeat-like/Quinoprotein amine dehydrogenase"/>
    <property type="match status" value="1"/>
</dbReference>
<dbReference type="STRING" id="1075417.SAMN05421823_10787"/>
<sequence>MIVREQPSRRGLFWSFLCLLLSHLGWGQSSVQHLYFNSTQQIVELDFATEPPTVRPLDQGSGGSVGEGIAQLEDSLGNVILWVNARGVYDRNGERMPGSEGIFADPSATEIAICPDPGSLSRYYLIYNQLSDDDQAQAPLFFSVVDLTKRNRAGDVILLNQSLDTRSHAEGLEVVPIPCSNDYWLLAYRRDEGFVRFRVTEQGIEASILIAPFDADASGGRGELDYYQGHLGYAVTYRQRLWVGDFDPASGEVANARTVPFPSYVSGTKLQDTGLYGLEFSPDGTKVYCTDFNNRDLFGNVVNPNLFRYDLISGKIDSWTIPPATENCSGTPQGLGQLELAPDGNLYVCQAGGCGITVIEQPDAAEPTFTTIPVTAPLSLGVSDQIQAPVLRPFQVSEDQTLCAGDSVFLWATGGLTYQWSPTEGLHDPTSARPMASPKETTVYTVRVDRGGGCVDSAQVALEVSPRPTLEIADQVICAGDTFVLSFPPEENTSYILVHHGTETAISLPYTLPEAGPYELIARHAQGCETAQAFRVTELPSPKMDLPEAMQFCGPPPYIVPMEAEVGVTYRWSTGATTPHLEVDTSGTYWVEATQGSCTVRDSIRMTVAQPPRAVNIITPNGDGRNERLDFGPLTPQSRLTIYNRWGKLVYTSDDYQNEWRALGEQGKPLPAGLYYYHIDIPSDCGESFKGWVQVLR</sequence>
<gene>
    <name evidence="1" type="ORF">SAMN05421823_10787</name>
</gene>
<evidence type="ECO:0000313" key="1">
    <source>
        <dbReference type="EMBL" id="SDL62740.1"/>
    </source>
</evidence>
<dbReference type="Pfam" id="PF13585">
    <property type="entry name" value="CHU_C"/>
    <property type="match status" value="1"/>
</dbReference>
<organism evidence="1 2">
    <name type="scientific">Catalinimonas alkaloidigena</name>
    <dbReference type="NCBI Taxonomy" id="1075417"/>
    <lineage>
        <taxon>Bacteria</taxon>
        <taxon>Pseudomonadati</taxon>
        <taxon>Bacteroidota</taxon>
        <taxon>Cytophagia</taxon>
        <taxon>Cytophagales</taxon>
        <taxon>Catalimonadaceae</taxon>
        <taxon>Catalinimonas</taxon>
    </lineage>
</organism>
<keyword evidence="2" id="KW-1185">Reference proteome</keyword>
<dbReference type="EMBL" id="FNFO01000007">
    <property type="protein sequence ID" value="SDL62740.1"/>
    <property type="molecule type" value="Genomic_DNA"/>
</dbReference>
<reference evidence="1 2" key="1">
    <citation type="submission" date="2016-10" db="EMBL/GenBank/DDBJ databases">
        <authorList>
            <person name="de Groot N.N."/>
        </authorList>
    </citation>
    <scope>NUCLEOTIDE SEQUENCE [LARGE SCALE GENOMIC DNA]</scope>
    <source>
        <strain evidence="1 2">DSM 25186</strain>
    </source>
</reference>